<keyword evidence="3" id="KW-1185">Reference proteome</keyword>
<organism evidence="2 3">
    <name type="scientific">Sessilibacter corallicola</name>
    <dbReference type="NCBI Taxonomy" id="2904075"/>
    <lineage>
        <taxon>Bacteria</taxon>
        <taxon>Pseudomonadati</taxon>
        <taxon>Pseudomonadota</taxon>
        <taxon>Gammaproteobacteria</taxon>
        <taxon>Cellvibrionales</taxon>
        <taxon>Cellvibrionaceae</taxon>
        <taxon>Sessilibacter</taxon>
    </lineage>
</organism>
<evidence type="ECO:0000313" key="3">
    <source>
        <dbReference type="Proteomes" id="UP001465153"/>
    </source>
</evidence>
<dbReference type="InterPro" id="IPR029058">
    <property type="entry name" value="AB_hydrolase_fold"/>
</dbReference>
<dbReference type="Pfam" id="PF00561">
    <property type="entry name" value="Abhydrolase_1"/>
    <property type="match status" value="1"/>
</dbReference>
<proteinExistence type="predicted"/>
<dbReference type="EMBL" id="BAABWN010000004">
    <property type="protein sequence ID" value="GAA6167671.1"/>
    <property type="molecule type" value="Genomic_DNA"/>
</dbReference>
<dbReference type="Gene3D" id="3.40.50.1820">
    <property type="entry name" value="alpha/beta hydrolase"/>
    <property type="match status" value="1"/>
</dbReference>
<dbReference type="SUPFAM" id="SSF53474">
    <property type="entry name" value="alpha/beta-Hydrolases"/>
    <property type="match status" value="1"/>
</dbReference>
<dbReference type="RefSeq" id="WP_353302289.1">
    <property type="nucleotide sequence ID" value="NZ_BAABWN010000004.1"/>
</dbReference>
<accession>A0ABQ0A7R2</accession>
<reference evidence="2 3" key="1">
    <citation type="submission" date="2024-04" db="EMBL/GenBank/DDBJ databases">
        <title>Draft genome sequence of Sessilibacter corallicola NBRC 116591.</title>
        <authorList>
            <person name="Miyakawa T."/>
            <person name="Kusuya Y."/>
            <person name="Miura T."/>
        </authorList>
    </citation>
    <scope>NUCLEOTIDE SEQUENCE [LARGE SCALE GENOMIC DNA]</scope>
    <source>
        <strain evidence="2 3">KU-00831-HH</strain>
    </source>
</reference>
<protein>
    <recommendedName>
        <fullName evidence="1">AB hydrolase-1 domain-containing protein</fullName>
    </recommendedName>
</protein>
<feature type="domain" description="AB hydrolase-1" evidence="1">
    <location>
        <begin position="13"/>
        <end position="123"/>
    </location>
</feature>
<name>A0ABQ0A7R2_9GAMM</name>
<evidence type="ECO:0000259" key="1">
    <source>
        <dbReference type="Pfam" id="PF00561"/>
    </source>
</evidence>
<dbReference type="InterPro" id="IPR000073">
    <property type="entry name" value="AB_hydrolase_1"/>
</dbReference>
<evidence type="ECO:0000313" key="2">
    <source>
        <dbReference type="EMBL" id="GAA6167671.1"/>
    </source>
</evidence>
<dbReference type="Proteomes" id="UP001465153">
    <property type="component" value="Unassembled WGS sequence"/>
</dbReference>
<sequence>MTWVWLRGLARESGHWGGLPRRAEEALGERVITIDLPGFGRNADKNCPIDMREMVSFLIAQTQHLTSINILAVSLGGLVALNWAGADSRVASVTAVNSSSRLNRFHQRIHPQKVWQLMRFFIGDKNEDHREEKILSIVSNCEMKSKQVLSLWSEIARRRPIHIKQVLRQLYLAARAPVVNPELLQHCRLTFLASNCDKLVSPVCSHTLASYYQGRLLVHPTAGHDLPLDDPEWLLGQLQPKAFLSSPSSADC</sequence>
<comment type="caution">
    <text evidence="2">The sequence shown here is derived from an EMBL/GenBank/DDBJ whole genome shotgun (WGS) entry which is preliminary data.</text>
</comment>
<gene>
    <name evidence="2" type="ORF">NBRC116591_14810</name>
</gene>